<dbReference type="CDD" id="cd01948">
    <property type="entry name" value="EAL"/>
    <property type="match status" value="1"/>
</dbReference>
<dbReference type="PROSITE" id="PS50883">
    <property type="entry name" value="EAL"/>
    <property type="match status" value="1"/>
</dbReference>
<dbReference type="SUPFAM" id="SSF141868">
    <property type="entry name" value="EAL domain-like"/>
    <property type="match status" value="1"/>
</dbReference>
<organism evidence="2 3">
    <name type="scientific">Paramagnetospirillum caucaseum</name>
    <dbReference type="NCBI Taxonomy" id="1244869"/>
    <lineage>
        <taxon>Bacteria</taxon>
        <taxon>Pseudomonadati</taxon>
        <taxon>Pseudomonadota</taxon>
        <taxon>Alphaproteobacteria</taxon>
        <taxon>Rhodospirillales</taxon>
        <taxon>Magnetospirillaceae</taxon>
        <taxon>Paramagnetospirillum</taxon>
    </lineage>
</organism>
<dbReference type="Gene3D" id="3.20.20.450">
    <property type="entry name" value="EAL domain"/>
    <property type="match status" value="1"/>
</dbReference>
<comment type="caution">
    <text evidence="2">The sequence shown here is derived from an EMBL/GenBank/DDBJ whole genome shotgun (WGS) entry which is preliminary data.</text>
</comment>
<dbReference type="Pfam" id="PF00563">
    <property type="entry name" value="EAL"/>
    <property type="match status" value="1"/>
</dbReference>
<name>M2ZQC8_9PROT</name>
<dbReference type="STRING" id="1244869.H261_12774"/>
<dbReference type="PATRIC" id="fig|1244869.3.peg.2576"/>
<proteinExistence type="predicted"/>
<dbReference type="PANTHER" id="PTHR33121">
    <property type="entry name" value="CYCLIC DI-GMP PHOSPHODIESTERASE PDEF"/>
    <property type="match status" value="1"/>
</dbReference>
<sequence>MPLSRSTPAATDSFRRHHHQMREMMERIHGMLEVTRVERDPGAVATILRELFGKFSIHLALEDRLLYPKLRGWPVPHLQAVADRFQSEMGGMKAEFDTYRRTWPGPQAISADPGRFVAETLSVLGALGQRISSEDLDLYPSFEATACSPAAQFGPFRADGDDWPVPGDDQLARALPRAIEDGRIVPFFQPKFDIFRKRITGFEALARWPDPDWGMIAPIRFIPAAEEAGLILALGEAMLAASCRAAVGWAAGGHAASIAVNVSPHQLSLGGDFVGMVSGVLAETGLPPARLELEITESVMMEPTLRGVIDALTAMGIGIAIDDFGTGYSSLAYLKRFSASTVKIDKSFIDDMPAALDSCILVDAIIRLGHGLGMTVVAEGVENVEQVEALELAGCDIIQGYAIAPALAGPQAFGLLANQGSAEHPPTGIGG</sequence>
<dbReference type="AlphaFoldDB" id="M2ZQC8"/>
<feature type="domain" description="EAL" evidence="1">
    <location>
        <begin position="168"/>
        <end position="420"/>
    </location>
</feature>
<evidence type="ECO:0000313" key="3">
    <source>
        <dbReference type="Proteomes" id="UP000011744"/>
    </source>
</evidence>
<gene>
    <name evidence="2" type="ORF">H261_12774</name>
</gene>
<dbReference type="InterPro" id="IPR035919">
    <property type="entry name" value="EAL_sf"/>
</dbReference>
<dbReference type="InterPro" id="IPR050706">
    <property type="entry name" value="Cyclic-di-GMP_PDE-like"/>
</dbReference>
<dbReference type="EMBL" id="AONQ01000032">
    <property type="protein sequence ID" value="EME69527.1"/>
    <property type="molecule type" value="Genomic_DNA"/>
</dbReference>
<dbReference type="OrthoDB" id="7251575at2"/>
<dbReference type="Proteomes" id="UP000011744">
    <property type="component" value="Unassembled WGS sequence"/>
</dbReference>
<dbReference type="InterPro" id="IPR001633">
    <property type="entry name" value="EAL_dom"/>
</dbReference>
<dbReference type="eggNOG" id="COG5001">
    <property type="taxonomic scope" value="Bacteria"/>
</dbReference>
<evidence type="ECO:0000259" key="1">
    <source>
        <dbReference type="PROSITE" id="PS50883"/>
    </source>
</evidence>
<reference evidence="2 3" key="1">
    <citation type="journal article" date="2014" name="Genome Announc.">
        <title>Draft Genome Sequence of Magnetospirillum sp. Strain SO-1, a Freshwater Magnetotactic Bacterium Isolated from the Ol'khovka River, Russia.</title>
        <authorList>
            <person name="Grouzdev D.S."/>
            <person name="Dziuba M.V."/>
            <person name="Sukhacheva M.S."/>
            <person name="Mardanov A.V."/>
            <person name="Beletskiy A.V."/>
            <person name="Kuznetsov B.B."/>
            <person name="Skryabin K.G."/>
        </authorList>
    </citation>
    <scope>NUCLEOTIDE SEQUENCE [LARGE SCALE GENOMIC DNA]</scope>
    <source>
        <strain evidence="2 3">SO-1</strain>
    </source>
</reference>
<protein>
    <submittedName>
        <fullName evidence="2">Putative signal transduction protein</fullName>
    </submittedName>
</protein>
<dbReference type="RefSeq" id="WP_008618050.1">
    <property type="nucleotide sequence ID" value="NZ_AONQ01000032.1"/>
</dbReference>
<dbReference type="Gene3D" id="1.20.120.520">
    <property type="entry name" value="nmb1532 protein domain like"/>
    <property type="match status" value="1"/>
</dbReference>
<dbReference type="GO" id="GO:0071111">
    <property type="term" value="F:cyclic-guanylate-specific phosphodiesterase activity"/>
    <property type="evidence" value="ECO:0007669"/>
    <property type="project" value="InterPro"/>
</dbReference>
<evidence type="ECO:0000313" key="2">
    <source>
        <dbReference type="EMBL" id="EME69527.1"/>
    </source>
</evidence>
<accession>M2ZQC8</accession>
<dbReference type="SMART" id="SM00052">
    <property type="entry name" value="EAL"/>
    <property type="match status" value="1"/>
</dbReference>
<dbReference type="PANTHER" id="PTHR33121:SF70">
    <property type="entry name" value="SIGNALING PROTEIN YKOW"/>
    <property type="match status" value="1"/>
</dbReference>
<keyword evidence="3" id="KW-1185">Reference proteome</keyword>
<dbReference type="InterPro" id="IPR012312">
    <property type="entry name" value="Hemerythrin-like"/>
</dbReference>
<dbReference type="Pfam" id="PF01814">
    <property type="entry name" value="Hemerythrin"/>
    <property type="match status" value="1"/>
</dbReference>